<dbReference type="Gene3D" id="3.40.630.30">
    <property type="match status" value="1"/>
</dbReference>
<feature type="domain" description="N-acetyltransferase" evidence="1">
    <location>
        <begin position="5"/>
        <end position="170"/>
    </location>
</feature>
<comment type="caution">
    <text evidence="2">The sequence shown here is derived from an EMBL/GenBank/DDBJ whole genome shotgun (WGS) entry which is preliminary data.</text>
</comment>
<dbReference type="RefSeq" id="WP_345117142.1">
    <property type="nucleotide sequence ID" value="NZ_BAABDH010000109.1"/>
</dbReference>
<keyword evidence="3" id="KW-1185">Reference proteome</keyword>
<dbReference type="PROSITE" id="PS51186">
    <property type="entry name" value="GNAT"/>
    <property type="match status" value="1"/>
</dbReference>
<dbReference type="SUPFAM" id="SSF55729">
    <property type="entry name" value="Acyl-CoA N-acyltransferases (Nat)"/>
    <property type="match status" value="1"/>
</dbReference>
<evidence type="ECO:0000313" key="2">
    <source>
        <dbReference type="EMBL" id="GAA3951367.1"/>
    </source>
</evidence>
<evidence type="ECO:0000259" key="1">
    <source>
        <dbReference type="PROSITE" id="PS51186"/>
    </source>
</evidence>
<gene>
    <name evidence="2" type="ORF">GCM10022406_36530</name>
</gene>
<accession>A0ABP7NS24</accession>
<sequence length="175" mass="20149">MAPALHLREIERADLPRINQWRNDPEIISLLGANFFYIGAGIDEKWFDSYLANRDKAVRLAIVDSATDTHIGNVNLTGIHAVNRSAEFSIFIGDKSYWSAGFGPVATRQMLHHGFNDLNLHRIYLTLLQSNERALRMYQRLGFRQEGHQRQAVFKGGHYHDVLEMALLRDEYQPQ</sequence>
<dbReference type="PANTHER" id="PTHR43415">
    <property type="entry name" value="SPERMIDINE N(1)-ACETYLTRANSFERASE"/>
    <property type="match status" value="1"/>
</dbReference>
<dbReference type="Pfam" id="PF13302">
    <property type="entry name" value="Acetyltransf_3"/>
    <property type="match status" value="1"/>
</dbReference>
<dbReference type="PANTHER" id="PTHR43415:SF3">
    <property type="entry name" value="GNAT-FAMILY ACETYLTRANSFERASE"/>
    <property type="match status" value="1"/>
</dbReference>
<protein>
    <submittedName>
        <fullName evidence="2">GNAT family protein</fullName>
    </submittedName>
</protein>
<reference evidence="3" key="1">
    <citation type="journal article" date="2019" name="Int. J. Syst. Evol. Microbiol.">
        <title>The Global Catalogue of Microorganisms (GCM) 10K type strain sequencing project: providing services to taxonomists for standard genome sequencing and annotation.</title>
        <authorList>
            <consortium name="The Broad Institute Genomics Platform"/>
            <consortium name="The Broad Institute Genome Sequencing Center for Infectious Disease"/>
            <person name="Wu L."/>
            <person name="Ma J."/>
        </authorList>
    </citation>
    <scope>NUCLEOTIDE SEQUENCE [LARGE SCALE GENOMIC DNA]</scope>
    <source>
        <strain evidence="3">JCM 17214</strain>
    </source>
</reference>
<evidence type="ECO:0000313" key="3">
    <source>
        <dbReference type="Proteomes" id="UP001499909"/>
    </source>
</evidence>
<dbReference type="InterPro" id="IPR016181">
    <property type="entry name" value="Acyl_CoA_acyltransferase"/>
</dbReference>
<dbReference type="EMBL" id="BAABDH010000109">
    <property type="protein sequence ID" value="GAA3951367.1"/>
    <property type="molecule type" value="Genomic_DNA"/>
</dbReference>
<name>A0ABP7NS24_9BACT</name>
<dbReference type="InterPro" id="IPR000182">
    <property type="entry name" value="GNAT_dom"/>
</dbReference>
<proteinExistence type="predicted"/>
<organism evidence="2 3">
    <name type="scientific">Hymenobacter algoricola</name>
    <dbReference type="NCBI Taxonomy" id="486267"/>
    <lineage>
        <taxon>Bacteria</taxon>
        <taxon>Pseudomonadati</taxon>
        <taxon>Bacteroidota</taxon>
        <taxon>Cytophagia</taxon>
        <taxon>Cytophagales</taxon>
        <taxon>Hymenobacteraceae</taxon>
        <taxon>Hymenobacter</taxon>
    </lineage>
</organism>
<dbReference type="Proteomes" id="UP001499909">
    <property type="component" value="Unassembled WGS sequence"/>
</dbReference>